<gene>
    <name evidence="5" type="ORF">GCM10009550_38060</name>
</gene>
<accession>A0ABP4BTG5</accession>
<dbReference type="CDD" id="cd06170">
    <property type="entry name" value="LuxR_C_like"/>
    <property type="match status" value="1"/>
</dbReference>
<dbReference type="Pfam" id="PF00196">
    <property type="entry name" value="GerE"/>
    <property type="match status" value="1"/>
</dbReference>
<dbReference type="PANTHER" id="PTHR16305">
    <property type="entry name" value="TESTICULAR SOLUBLE ADENYLYL CYCLASE"/>
    <property type="match status" value="1"/>
</dbReference>
<reference evidence="6" key="1">
    <citation type="journal article" date="2019" name="Int. J. Syst. Evol. Microbiol.">
        <title>The Global Catalogue of Microorganisms (GCM) 10K type strain sequencing project: providing services to taxonomists for standard genome sequencing and annotation.</title>
        <authorList>
            <consortium name="The Broad Institute Genomics Platform"/>
            <consortium name="The Broad Institute Genome Sequencing Center for Infectious Disease"/>
            <person name="Wu L."/>
            <person name="Ma J."/>
        </authorList>
    </citation>
    <scope>NUCLEOTIDE SEQUENCE [LARGE SCALE GENOMIC DNA]</scope>
    <source>
        <strain evidence="6">JCM 10696</strain>
    </source>
</reference>
<keyword evidence="1" id="KW-0547">Nucleotide-binding</keyword>
<organism evidence="5 6">
    <name type="scientific">Actinocorallia libanotica</name>
    <dbReference type="NCBI Taxonomy" id="46162"/>
    <lineage>
        <taxon>Bacteria</taxon>
        <taxon>Bacillati</taxon>
        <taxon>Actinomycetota</taxon>
        <taxon>Actinomycetes</taxon>
        <taxon>Streptosporangiales</taxon>
        <taxon>Thermomonosporaceae</taxon>
        <taxon>Actinocorallia</taxon>
    </lineage>
</organism>
<dbReference type="PROSITE" id="PS50043">
    <property type="entry name" value="HTH_LUXR_2"/>
    <property type="match status" value="1"/>
</dbReference>
<dbReference type="PRINTS" id="PR00038">
    <property type="entry name" value="HTHLUXR"/>
</dbReference>
<keyword evidence="2" id="KW-0067">ATP-binding</keyword>
<comment type="caution">
    <text evidence="5">The sequence shown here is derived from an EMBL/GenBank/DDBJ whole genome shotgun (WGS) entry which is preliminary data.</text>
</comment>
<sequence>MLSDVRGGESRVLVLRGEAGVGKSALLEHLVARAAGCRVATATGVQSEMELAFAAVHQLCLPMLELLDTLPEPQQDALGTAFGLRSGHAPDQFLISLAVLNLLAAAAEERPLVCVVDDAQWLDRASAQVLMFVARRLMAERVACVFSVRESGPEHALPGLPVLEVGGLGDADARALVRRVVPGPMDEEVRARIVTEACGNPLALLELPREDAASGLFAAEGTGQSLSGRLEGGFRRRLADVSADTRTMLLLAAAEPTGDPVLLWRAAGVLGVEAAAADEAEELIDFSERVRFRHPLVRSAVYNATAPRERREAHRALAEGTDAETDPDRRAWHRAQGTAHLDEDVAAELERSAGRALARGGLVAAAAFLERAVGLTPDARSRADRALEAARAKHMAGAAEPALALLASAEAGPPDELRHAKADVLRAEIALTSNRGSSVPAMLLKVAKQLETLDVALSRDTYLQALTTAIGVLPDWEGIAEVAEAALAAPPVSGQPRATDLVLDALVLLYARDSEAAGPALRKALSVILGEETGPGERLRWAWLANFFAMALWDSELCHDVAEDYLRLVRGSGAFALLPLLLSITTMQRLFEGDLADAATLNEEAKAQALAADVWTTSGAMVQTGGDLGLAAWRGDAETTEDLAEAIVKESLVRGEGRTLDVCRWVRSVLYNGLGHYGKALEAVLPVMDERAPGGSGVHWAPMELIEAAVRTGRDDVAAHALERFALSARRGGTDWGLGLEARCRALLSEGEEADRLHREAIERLGRTRMRPDLARAHLLYGEWLRRERRRTEAREQLRTAFELFTGIGMRAFAARAERELLATGETVRKRSAETTGELTPQEEQVARLARTGLTNKEIAARLYVSPRTVEYHLGKVFTKLGVTSRHQLVGLP</sequence>
<evidence type="ECO:0000259" key="4">
    <source>
        <dbReference type="PROSITE" id="PS50043"/>
    </source>
</evidence>
<dbReference type="SUPFAM" id="SSF52540">
    <property type="entry name" value="P-loop containing nucleoside triphosphate hydrolases"/>
    <property type="match status" value="1"/>
</dbReference>
<name>A0ABP4BTG5_9ACTN</name>
<dbReference type="Gene3D" id="1.10.10.10">
    <property type="entry name" value="Winged helix-like DNA-binding domain superfamily/Winged helix DNA-binding domain"/>
    <property type="match status" value="1"/>
</dbReference>
<dbReference type="SMART" id="SM00421">
    <property type="entry name" value="HTH_LUXR"/>
    <property type="match status" value="1"/>
</dbReference>
<dbReference type="Proteomes" id="UP001500665">
    <property type="component" value="Unassembled WGS sequence"/>
</dbReference>
<evidence type="ECO:0000313" key="5">
    <source>
        <dbReference type="EMBL" id="GAA0954607.1"/>
    </source>
</evidence>
<dbReference type="EMBL" id="BAAAHH010000015">
    <property type="protein sequence ID" value="GAA0954607.1"/>
    <property type="molecule type" value="Genomic_DNA"/>
</dbReference>
<dbReference type="InterPro" id="IPR000792">
    <property type="entry name" value="Tscrpt_reg_LuxR_C"/>
</dbReference>
<evidence type="ECO:0000256" key="2">
    <source>
        <dbReference type="ARBA" id="ARBA00022840"/>
    </source>
</evidence>
<dbReference type="InterPro" id="IPR016032">
    <property type="entry name" value="Sig_transdc_resp-reg_C-effctor"/>
</dbReference>
<proteinExistence type="predicted"/>
<dbReference type="PANTHER" id="PTHR16305:SF35">
    <property type="entry name" value="TRANSCRIPTIONAL ACTIVATOR DOMAIN"/>
    <property type="match status" value="1"/>
</dbReference>
<dbReference type="InterPro" id="IPR041664">
    <property type="entry name" value="AAA_16"/>
</dbReference>
<protein>
    <submittedName>
        <fullName evidence="5">LuxR family transcriptional regulator</fullName>
    </submittedName>
</protein>
<dbReference type="Pfam" id="PF13191">
    <property type="entry name" value="AAA_16"/>
    <property type="match status" value="1"/>
</dbReference>
<dbReference type="InterPro" id="IPR036388">
    <property type="entry name" value="WH-like_DNA-bd_sf"/>
</dbReference>
<feature type="domain" description="HTH luxR-type" evidence="4">
    <location>
        <begin position="832"/>
        <end position="893"/>
    </location>
</feature>
<evidence type="ECO:0000256" key="3">
    <source>
        <dbReference type="SAM" id="MobiDB-lite"/>
    </source>
</evidence>
<keyword evidence="6" id="KW-1185">Reference proteome</keyword>
<dbReference type="InterPro" id="IPR027417">
    <property type="entry name" value="P-loop_NTPase"/>
</dbReference>
<dbReference type="SUPFAM" id="SSF46894">
    <property type="entry name" value="C-terminal effector domain of the bipartite response regulators"/>
    <property type="match status" value="1"/>
</dbReference>
<feature type="region of interest" description="Disordered" evidence="3">
    <location>
        <begin position="310"/>
        <end position="329"/>
    </location>
</feature>
<evidence type="ECO:0000313" key="6">
    <source>
        <dbReference type="Proteomes" id="UP001500665"/>
    </source>
</evidence>
<evidence type="ECO:0000256" key="1">
    <source>
        <dbReference type="ARBA" id="ARBA00022741"/>
    </source>
</evidence>